<comment type="caution">
    <text evidence="1">The sequence shown here is derived from an EMBL/GenBank/DDBJ whole genome shotgun (WGS) entry which is preliminary data.</text>
</comment>
<reference evidence="2" key="1">
    <citation type="submission" date="2014-09" db="EMBL/GenBank/DDBJ databases">
        <authorList>
            <person name="Mudge J."/>
            <person name="Ramaraj T."/>
            <person name="Lindquist I.E."/>
            <person name="Bharti A.K."/>
            <person name="Sundararajan A."/>
            <person name="Cameron C.T."/>
            <person name="Woodward J.E."/>
            <person name="May G.D."/>
            <person name="Brubaker C."/>
            <person name="Broadhvest J."/>
            <person name="Wilkins T.A."/>
        </authorList>
    </citation>
    <scope>NUCLEOTIDE SEQUENCE</scope>
    <source>
        <strain evidence="2">cv. AKA8401</strain>
    </source>
</reference>
<sequence>MYRLDYIFKMLYFGLCII</sequence>
<evidence type="ECO:0000313" key="1">
    <source>
        <dbReference type="EMBL" id="KHG06356.1"/>
    </source>
</evidence>
<proteinExistence type="predicted"/>
<dbReference type="Proteomes" id="UP000032142">
    <property type="component" value="Unassembled WGS sequence"/>
</dbReference>
<accession>A0A0B0N5G0</accession>
<dbReference type="AlphaFoldDB" id="A0A0B0N5G0"/>
<name>A0A0B0N5G0_GOSAR</name>
<keyword evidence="2" id="KW-1185">Reference proteome</keyword>
<evidence type="ECO:0000313" key="2">
    <source>
        <dbReference type="Proteomes" id="UP000032142"/>
    </source>
</evidence>
<dbReference type="EMBL" id="JRRC01450150">
    <property type="protein sequence ID" value="KHG06356.1"/>
    <property type="molecule type" value="Genomic_DNA"/>
</dbReference>
<gene>
    <name evidence="1" type="ORF">F383_32771</name>
</gene>
<organism evidence="1 2">
    <name type="scientific">Gossypium arboreum</name>
    <name type="common">Tree cotton</name>
    <name type="synonym">Gossypium nanking</name>
    <dbReference type="NCBI Taxonomy" id="29729"/>
    <lineage>
        <taxon>Eukaryota</taxon>
        <taxon>Viridiplantae</taxon>
        <taxon>Streptophyta</taxon>
        <taxon>Embryophyta</taxon>
        <taxon>Tracheophyta</taxon>
        <taxon>Spermatophyta</taxon>
        <taxon>Magnoliopsida</taxon>
        <taxon>eudicotyledons</taxon>
        <taxon>Gunneridae</taxon>
        <taxon>Pentapetalae</taxon>
        <taxon>rosids</taxon>
        <taxon>malvids</taxon>
        <taxon>Malvales</taxon>
        <taxon>Malvaceae</taxon>
        <taxon>Malvoideae</taxon>
        <taxon>Gossypium</taxon>
    </lineage>
</organism>
<protein>
    <submittedName>
        <fullName evidence="1">Uncharacterized protein</fullName>
    </submittedName>
</protein>